<evidence type="ECO:0000256" key="3">
    <source>
        <dbReference type="SAM" id="MobiDB-lite"/>
    </source>
</evidence>
<dbReference type="PROSITE" id="PS50977">
    <property type="entry name" value="HTH_TETR_2"/>
    <property type="match status" value="1"/>
</dbReference>
<name>A0A974SAL7_9CAUL</name>
<sequence length="70" mass="7704">MATRLESGGLEELSFAEIAAEAKVGERTVYRHFPTREALMGAFGPGCRPRRSPAQAVAHPGPRRHHRPAR</sequence>
<dbReference type="AlphaFoldDB" id="A0A974SAL7"/>
<feature type="compositionally biased region" description="Basic residues" evidence="3">
    <location>
        <begin position="61"/>
        <end position="70"/>
    </location>
</feature>
<evidence type="ECO:0000256" key="2">
    <source>
        <dbReference type="PROSITE-ProRule" id="PRU00335"/>
    </source>
</evidence>
<protein>
    <submittedName>
        <fullName evidence="5">Helix-turn-helix transcriptional regulator</fullName>
    </submittedName>
</protein>
<feature type="region of interest" description="Disordered" evidence="3">
    <location>
        <begin position="44"/>
        <end position="70"/>
    </location>
</feature>
<evidence type="ECO:0000259" key="4">
    <source>
        <dbReference type="PROSITE" id="PS50977"/>
    </source>
</evidence>
<gene>
    <name evidence="5" type="ORF">JKL49_05790</name>
</gene>
<dbReference type="Gene3D" id="1.10.357.10">
    <property type="entry name" value="Tetracycline Repressor, domain 2"/>
    <property type="match status" value="1"/>
</dbReference>
<dbReference type="EMBL" id="CP068570">
    <property type="protein sequence ID" value="QQZ50822.1"/>
    <property type="molecule type" value="Genomic_DNA"/>
</dbReference>
<proteinExistence type="predicted"/>
<keyword evidence="1 2" id="KW-0238">DNA-binding</keyword>
<dbReference type="InterPro" id="IPR009057">
    <property type="entry name" value="Homeodomain-like_sf"/>
</dbReference>
<dbReference type="SUPFAM" id="SSF46689">
    <property type="entry name" value="Homeodomain-like"/>
    <property type="match status" value="1"/>
</dbReference>
<dbReference type="GO" id="GO:0003677">
    <property type="term" value="F:DNA binding"/>
    <property type="evidence" value="ECO:0007669"/>
    <property type="project" value="UniProtKB-UniRule"/>
</dbReference>
<feature type="domain" description="HTH tetR-type" evidence="4">
    <location>
        <begin position="1"/>
        <end position="51"/>
    </location>
</feature>
<dbReference type="Pfam" id="PF00440">
    <property type="entry name" value="TetR_N"/>
    <property type="match status" value="1"/>
</dbReference>
<organism evidence="5">
    <name type="scientific">Phenylobacterium glaciei</name>
    <dbReference type="NCBI Taxonomy" id="2803784"/>
    <lineage>
        <taxon>Bacteria</taxon>
        <taxon>Pseudomonadati</taxon>
        <taxon>Pseudomonadota</taxon>
        <taxon>Alphaproteobacteria</taxon>
        <taxon>Caulobacterales</taxon>
        <taxon>Caulobacteraceae</taxon>
        <taxon>Phenylobacterium</taxon>
    </lineage>
</organism>
<accession>A0A974SAL7</accession>
<evidence type="ECO:0000256" key="1">
    <source>
        <dbReference type="ARBA" id="ARBA00023125"/>
    </source>
</evidence>
<dbReference type="InterPro" id="IPR001647">
    <property type="entry name" value="HTH_TetR"/>
</dbReference>
<feature type="DNA-binding region" description="H-T-H motif" evidence="2">
    <location>
        <begin position="14"/>
        <end position="33"/>
    </location>
</feature>
<reference evidence="5" key="1">
    <citation type="submission" date="2021-01" db="EMBL/GenBank/DDBJ databases">
        <title>Genome sequence of Phenylobacterium sp. 20VBR1 isolated from a valley glaceir, Ny-Alesund, Svalbard.</title>
        <authorList>
            <person name="Thomas F.A."/>
            <person name="Krishnan K.P."/>
            <person name="Sinha R.K."/>
        </authorList>
    </citation>
    <scope>NUCLEOTIDE SEQUENCE</scope>
    <source>
        <strain evidence="5">20VBR1</strain>
    </source>
</reference>
<evidence type="ECO:0000313" key="5">
    <source>
        <dbReference type="EMBL" id="QQZ50822.1"/>
    </source>
</evidence>